<comment type="caution">
    <text evidence="1">The sequence shown here is derived from an EMBL/GenBank/DDBJ whole genome shotgun (WGS) entry which is preliminary data.</text>
</comment>
<accession>A0AAD9P8D6</accession>
<organism evidence="1 2">
    <name type="scientific">Ridgeia piscesae</name>
    <name type="common">Tubeworm</name>
    <dbReference type="NCBI Taxonomy" id="27915"/>
    <lineage>
        <taxon>Eukaryota</taxon>
        <taxon>Metazoa</taxon>
        <taxon>Spiralia</taxon>
        <taxon>Lophotrochozoa</taxon>
        <taxon>Annelida</taxon>
        <taxon>Polychaeta</taxon>
        <taxon>Sedentaria</taxon>
        <taxon>Canalipalpata</taxon>
        <taxon>Sabellida</taxon>
        <taxon>Siboglinidae</taxon>
        <taxon>Ridgeia</taxon>
    </lineage>
</organism>
<dbReference type="Proteomes" id="UP001209878">
    <property type="component" value="Unassembled WGS sequence"/>
</dbReference>
<evidence type="ECO:0000313" key="1">
    <source>
        <dbReference type="EMBL" id="KAK2190049.1"/>
    </source>
</evidence>
<sequence>MTAVQRTAPTTAAHNVLILVIQFVRQQVRTGAATSHAATVVLQRRRHGRVDVVRRRQRRLCIVGQHIVVTVAHRVFLVRHVEVVRHIAETFAQVRVQHLKDLTEAGTTVWSEFPAHGHQYVHFLWTPLRCVHDAAIDDKVKDVLVGQTLVGLLCQCHHLPQYHAVRPNVGVTVKLAVPERLRSHPAYGEQSFSSLPVVVSLIDVSSHAKTSYLDDFILGHHTVASSEVTVHKLPEGQVGHAVRNIPCPL</sequence>
<dbReference type="AlphaFoldDB" id="A0AAD9P8D6"/>
<name>A0AAD9P8D6_RIDPI</name>
<dbReference type="EMBL" id="JAODUO010000090">
    <property type="protein sequence ID" value="KAK2190049.1"/>
    <property type="molecule type" value="Genomic_DNA"/>
</dbReference>
<reference evidence="1" key="1">
    <citation type="journal article" date="2023" name="Mol. Biol. Evol.">
        <title>Third-Generation Sequencing Reveals the Adaptive Role of the Epigenome in Three Deep-Sea Polychaetes.</title>
        <authorList>
            <person name="Perez M."/>
            <person name="Aroh O."/>
            <person name="Sun Y."/>
            <person name="Lan Y."/>
            <person name="Juniper S.K."/>
            <person name="Young C.R."/>
            <person name="Angers B."/>
            <person name="Qian P.Y."/>
        </authorList>
    </citation>
    <scope>NUCLEOTIDE SEQUENCE</scope>
    <source>
        <strain evidence="1">R07B-5</strain>
    </source>
</reference>
<protein>
    <submittedName>
        <fullName evidence="1">Uncharacterized protein</fullName>
    </submittedName>
</protein>
<keyword evidence="2" id="KW-1185">Reference proteome</keyword>
<evidence type="ECO:0000313" key="2">
    <source>
        <dbReference type="Proteomes" id="UP001209878"/>
    </source>
</evidence>
<gene>
    <name evidence="1" type="ORF">NP493_91g04001</name>
</gene>
<proteinExistence type="predicted"/>